<evidence type="ECO:0000256" key="8">
    <source>
        <dbReference type="HAMAP-Rule" id="MF_03226"/>
    </source>
</evidence>
<dbReference type="GO" id="GO:0046872">
    <property type="term" value="F:metal ion binding"/>
    <property type="evidence" value="ECO:0007669"/>
    <property type="project" value="UniProtKB-KW"/>
</dbReference>
<feature type="compositionally biased region" description="Basic and acidic residues" evidence="9">
    <location>
        <begin position="170"/>
        <end position="190"/>
    </location>
</feature>
<feature type="binding site" evidence="8">
    <location>
        <position position="46"/>
    </location>
    <ligand>
        <name>Zn(2+)</name>
        <dbReference type="ChEBI" id="CHEBI:29105"/>
    </ligand>
</feature>
<dbReference type="OrthoDB" id="674963at2759"/>
<keyword evidence="7 8" id="KW-0539">Nucleus</keyword>
<comment type="similarity">
    <text evidence="8">Belongs to the CWC16 family. YJU2 subfamily.</text>
</comment>
<feature type="compositionally biased region" description="Basic and acidic residues" evidence="9">
    <location>
        <begin position="151"/>
        <end position="163"/>
    </location>
</feature>
<dbReference type="PANTHER" id="PTHR12111">
    <property type="entry name" value="SPLICING FACTOR YJU2"/>
    <property type="match status" value="1"/>
</dbReference>
<evidence type="ECO:0000256" key="9">
    <source>
        <dbReference type="SAM" id="MobiDB-lite"/>
    </source>
</evidence>
<keyword evidence="2" id="KW-0507">mRNA processing</keyword>
<evidence type="ECO:0000256" key="1">
    <source>
        <dbReference type="ARBA" id="ARBA00004123"/>
    </source>
</evidence>
<evidence type="ECO:0000313" key="11">
    <source>
        <dbReference type="Proteomes" id="UP000549394"/>
    </source>
</evidence>
<protein>
    <recommendedName>
        <fullName evidence="8">Splicing factor YJU2</fullName>
    </recommendedName>
</protein>
<reference evidence="10 11" key="1">
    <citation type="submission" date="2020-08" db="EMBL/GenBank/DDBJ databases">
        <authorList>
            <person name="Hejnol A."/>
        </authorList>
    </citation>
    <scope>NUCLEOTIDE SEQUENCE [LARGE SCALE GENOMIC DNA]</scope>
</reference>
<evidence type="ECO:0000256" key="5">
    <source>
        <dbReference type="ARBA" id="ARBA00022833"/>
    </source>
</evidence>
<name>A0A7I8V4I9_9ANNE</name>
<evidence type="ECO:0000256" key="6">
    <source>
        <dbReference type="ARBA" id="ARBA00023187"/>
    </source>
</evidence>
<keyword evidence="3 8" id="KW-0479">Metal-binding</keyword>
<sequence>MAERKVLNKNYPPEFDPSKLPRVRRERNAVFEIRIMAPFNMRCNNCGEYIYKGKKFNSRKEDVPNERYLDLYIYRFYIKCPRCVSEIAFKTDPENADYKLEAGATRNFEAPETAKKEDDDRNAVQVVENRTKTSQKEIEDLNILLSNMGNEESKKTNLLRNEKNASNLMKGEDLKVQKTHDQTDTEEEGR</sequence>
<comment type="caution">
    <text evidence="10">The sequence shown here is derived from an EMBL/GenBank/DDBJ whole genome shotgun (WGS) entry which is preliminary data.</text>
</comment>
<dbReference type="HAMAP" id="MF_03226">
    <property type="entry name" value="YJU2"/>
    <property type="match status" value="1"/>
</dbReference>
<dbReference type="GO" id="GO:0071006">
    <property type="term" value="C:U2-type catalytic step 1 spliceosome"/>
    <property type="evidence" value="ECO:0007669"/>
    <property type="project" value="UniProtKB-UniRule"/>
</dbReference>
<dbReference type="EMBL" id="CAJFCJ010000001">
    <property type="protein sequence ID" value="CAD5111126.1"/>
    <property type="molecule type" value="Genomic_DNA"/>
</dbReference>
<evidence type="ECO:0000256" key="2">
    <source>
        <dbReference type="ARBA" id="ARBA00022664"/>
    </source>
</evidence>
<feature type="region of interest" description="Disordered" evidence="9">
    <location>
        <begin position="149"/>
        <end position="190"/>
    </location>
</feature>
<feature type="binding site" evidence="8">
    <location>
        <position position="83"/>
    </location>
    <ligand>
        <name>Zn(2+)</name>
        <dbReference type="ChEBI" id="CHEBI:29105"/>
    </ligand>
</feature>
<gene>
    <name evidence="10" type="ORF">DGYR_LOCUS458</name>
</gene>
<keyword evidence="6" id="KW-0508">mRNA splicing</keyword>
<feature type="binding site" evidence="8">
    <location>
        <position position="43"/>
    </location>
    <ligand>
        <name>Zn(2+)</name>
        <dbReference type="ChEBI" id="CHEBI:29105"/>
    </ligand>
</feature>
<keyword evidence="4 8" id="KW-0747">Spliceosome</keyword>
<accession>A0A7I8V4I9</accession>
<dbReference type="AlphaFoldDB" id="A0A7I8V4I9"/>
<comment type="subcellular location">
    <subcellularLocation>
        <location evidence="1 8">Nucleus</location>
    </subcellularLocation>
</comment>
<dbReference type="GO" id="GO:0000349">
    <property type="term" value="P:generation of catalytic spliceosome for first transesterification step"/>
    <property type="evidence" value="ECO:0007669"/>
    <property type="project" value="UniProtKB-UniRule"/>
</dbReference>
<organism evidence="10 11">
    <name type="scientific">Dimorphilus gyrociliatus</name>
    <dbReference type="NCBI Taxonomy" id="2664684"/>
    <lineage>
        <taxon>Eukaryota</taxon>
        <taxon>Metazoa</taxon>
        <taxon>Spiralia</taxon>
        <taxon>Lophotrochozoa</taxon>
        <taxon>Annelida</taxon>
        <taxon>Polychaeta</taxon>
        <taxon>Polychaeta incertae sedis</taxon>
        <taxon>Dinophilidae</taxon>
        <taxon>Dimorphilus</taxon>
    </lineage>
</organism>
<comment type="function">
    <text evidence="8">Part of the spliceosome which catalyzes two sequential transesterification reactions, first the excision of the non-coding intron from pre-mRNA and then the ligation of the coding exons to form the mature mRNA. Plays a role in stabilizing the structure of the spliceosome catalytic core and docking of the branch helix into the active site, producing 5'-exon and lariat intron-3'-intermediates.</text>
</comment>
<keyword evidence="11" id="KW-1185">Reference proteome</keyword>
<evidence type="ECO:0000313" key="10">
    <source>
        <dbReference type="EMBL" id="CAD5111126.1"/>
    </source>
</evidence>
<dbReference type="InterPro" id="IPR007590">
    <property type="entry name" value="Saf4/Yju2"/>
</dbReference>
<dbReference type="Proteomes" id="UP000549394">
    <property type="component" value="Unassembled WGS sequence"/>
</dbReference>
<evidence type="ECO:0000256" key="3">
    <source>
        <dbReference type="ARBA" id="ARBA00022723"/>
    </source>
</evidence>
<comment type="subunit">
    <text evidence="8">Component of the spliceosome. Present in the activated B complex, the catalytically activated B* complex which catalyzes the branching, the catalytic step 1 C complex catalyzing the exon ligation, and the postcatalytic P complex containing the ligated exons (mRNA) and the excised lariat intron.</text>
</comment>
<evidence type="ECO:0000256" key="4">
    <source>
        <dbReference type="ARBA" id="ARBA00022728"/>
    </source>
</evidence>
<dbReference type="PANTHER" id="PTHR12111:SF1">
    <property type="entry name" value="SPLICING FACTOR YJU2"/>
    <property type="match status" value="1"/>
</dbReference>
<keyword evidence="5 8" id="KW-0862">Zinc</keyword>
<feature type="binding site" evidence="8">
    <location>
        <position position="80"/>
    </location>
    <ligand>
        <name>Zn(2+)</name>
        <dbReference type="ChEBI" id="CHEBI:29105"/>
    </ligand>
</feature>
<dbReference type="Pfam" id="PF04502">
    <property type="entry name" value="Saf4_Yju2"/>
    <property type="match status" value="1"/>
</dbReference>
<evidence type="ECO:0000256" key="7">
    <source>
        <dbReference type="ARBA" id="ARBA00023242"/>
    </source>
</evidence>
<dbReference type="InterPro" id="IPR043701">
    <property type="entry name" value="Yju2"/>
</dbReference>
<proteinExistence type="inferred from homology"/>